<dbReference type="STRING" id="407022.SAMN05661044_03502"/>
<protein>
    <recommendedName>
        <fullName evidence="2">Protein-glutamine gamma-glutamyltransferase-like C-terminal domain-containing protein</fullName>
    </recommendedName>
</protein>
<proteinExistence type="predicted"/>
<dbReference type="Proteomes" id="UP000199421">
    <property type="component" value="Unassembled WGS sequence"/>
</dbReference>
<evidence type="ECO:0000256" key="1">
    <source>
        <dbReference type="SAM" id="Phobius"/>
    </source>
</evidence>
<dbReference type="RefSeq" id="WP_093326702.1">
    <property type="nucleotide sequence ID" value="NZ_FOAF01000004.1"/>
</dbReference>
<keyword evidence="4" id="KW-1185">Reference proteome</keyword>
<keyword evidence="1" id="KW-0812">Transmembrane</keyword>
<dbReference type="Pfam" id="PF13559">
    <property type="entry name" value="DUF4129"/>
    <property type="match status" value="1"/>
</dbReference>
<evidence type="ECO:0000259" key="2">
    <source>
        <dbReference type="Pfam" id="PF13559"/>
    </source>
</evidence>
<keyword evidence="1" id="KW-1133">Transmembrane helix</keyword>
<keyword evidence="1" id="KW-0472">Membrane</keyword>
<dbReference type="OrthoDB" id="5491447at2"/>
<accession>A0A1H7TF17</accession>
<evidence type="ECO:0000313" key="4">
    <source>
        <dbReference type="Proteomes" id="UP000199421"/>
    </source>
</evidence>
<evidence type="ECO:0000313" key="3">
    <source>
        <dbReference type="EMBL" id="SEL83470.1"/>
    </source>
</evidence>
<feature type="domain" description="Protein-glutamine gamma-glutamyltransferase-like C-terminal" evidence="2">
    <location>
        <begin position="169"/>
        <end position="228"/>
    </location>
</feature>
<name>A0A1H7TF17_OLID1</name>
<dbReference type="EMBL" id="FOAF01000004">
    <property type="protein sequence ID" value="SEL83470.1"/>
    <property type="molecule type" value="Genomic_DNA"/>
</dbReference>
<dbReference type="AlphaFoldDB" id="A0A1H7TF17"/>
<sequence>MNKRRIFFFFVFTILHISAAIGRDPQQHVVKDTLRINTDNTVPLFRSFKTEKLAAYKTDPAFNYTEEMAPSNWWQRFKHWFYNKLGSLLVNKKSTIVAKWFFILLGASALIFLVYKLLGMDIMSVFGKKSHSDQNQLVDPAENIHVIDFDAELRQAIENNNFKSAIRLLYLRSLKQLTDQQYIDWQPGKTNQAYIQELSERSFQANFALLTSQFEYTCYGDFAVQKQHFIIIKEAFNNLTQLISDK</sequence>
<feature type="transmembrane region" description="Helical" evidence="1">
    <location>
        <begin position="97"/>
        <end position="118"/>
    </location>
</feature>
<organism evidence="3 4">
    <name type="scientific">Olivibacter domesticus</name>
    <name type="common">Pseudosphingobacterium domesticum</name>
    <dbReference type="NCBI Taxonomy" id="407022"/>
    <lineage>
        <taxon>Bacteria</taxon>
        <taxon>Pseudomonadati</taxon>
        <taxon>Bacteroidota</taxon>
        <taxon>Sphingobacteriia</taxon>
        <taxon>Sphingobacteriales</taxon>
        <taxon>Sphingobacteriaceae</taxon>
        <taxon>Olivibacter</taxon>
    </lineage>
</organism>
<dbReference type="InterPro" id="IPR025403">
    <property type="entry name" value="TgpA-like_C"/>
</dbReference>
<reference evidence="4" key="1">
    <citation type="submission" date="2016-10" db="EMBL/GenBank/DDBJ databases">
        <authorList>
            <person name="Varghese N."/>
            <person name="Submissions S."/>
        </authorList>
    </citation>
    <scope>NUCLEOTIDE SEQUENCE [LARGE SCALE GENOMIC DNA]</scope>
    <source>
        <strain evidence="4">DSM 18733</strain>
    </source>
</reference>
<gene>
    <name evidence="3" type="ORF">SAMN05661044_03502</name>
</gene>